<feature type="signal peptide" evidence="6">
    <location>
        <begin position="1"/>
        <end position="20"/>
    </location>
</feature>
<evidence type="ECO:0000256" key="2">
    <source>
        <dbReference type="ARBA" id="ARBA00005722"/>
    </source>
</evidence>
<keyword evidence="5" id="KW-0998">Cell outer membrane</keyword>
<accession>A0A941DCH7</accession>
<keyword evidence="4" id="KW-0472">Membrane</keyword>
<evidence type="ECO:0000256" key="5">
    <source>
        <dbReference type="ARBA" id="ARBA00023237"/>
    </source>
</evidence>
<dbReference type="InterPro" id="IPR010583">
    <property type="entry name" value="MipA"/>
</dbReference>
<dbReference type="EMBL" id="JAGSPM010000003">
    <property type="protein sequence ID" value="MBR7746169.1"/>
    <property type="molecule type" value="Genomic_DNA"/>
</dbReference>
<comment type="similarity">
    <text evidence="2">Belongs to the MipA/OmpV family.</text>
</comment>
<keyword evidence="3 6" id="KW-0732">Signal</keyword>
<organism evidence="7 8">
    <name type="scientific">Undibacterium baiyunense</name>
    <dbReference type="NCBI Taxonomy" id="2828731"/>
    <lineage>
        <taxon>Bacteria</taxon>
        <taxon>Pseudomonadati</taxon>
        <taxon>Pseudomonadota</taxon>
        <taxon>Betaproteobacteria</taxon>
        <taxon>Burkholderiales</taxon>
        <taxon>Oxalobacteraceae</taxon>
        <taxon>Undibacterium</taxon>
    </lineage>
</organism>
<dbReference type="Proteomes" id="UP000680158">
    <property type="component" value="Unassembled WGS sequence"/>
</dbReference>
<evidence type="ECO:0000313" key="8">
    <source>
        <dbReference type="Proteomes" id="UP000680158"/>
    </source>
</evidence>
<name>A0A941DCH7_9BURK</name>
<keyword evidence="8" id="KW-1185">Reference proteome</keyword>
<feature type="chain" id="PRO_5037254436" evidence="6">
    <location>
        <begin position="21"/>
        <end position="286"/>
    </location>
</feature>
<evidence type="ECO:0000256" key="1">
    <source>
        <dbReference type="ARBA" id="ARBA00004442"/>
    </source>
</evidence>
<protein>
    <submittedName>
        <fullName evidence="7">MipA/OmpV family protein</fullName>
    </submittedName>
</protein>
<dbReference type="PANTHER" id="PTHR38776">
    <property type="entry name" value="MLTA-INTERACTING PROTEIN-RELATED"/>
    <property type="match status" value="1"/>
</dbReference>
<sequence>MKKITSFLIAACALSQAANAQSPAQNLMPDGSHDMYLGLGVLSRPLYEGAANTKRVAVPVLQMQWSNGLFVAGMSAGLHMSNQYGHEFGPIIMLEPSRTPDGTSNAIQSPAYGHSSAVGPGLDEKSLNKNNRLVGMDNIHTRVLAGGFYNFHVSENLCNTNTLVFGAGNNRQGIRLSSDLRYHFKDIARHHQLIVGVGVNLVNKAYSNSYFGVTEVEAGRSINPQFESSAGIKNIHAEAFWNWNLNASWLVTSKLSLSQLVGNASKSPLVERKTNVYVSTALAYRF</sequence>
<dbReference type="Pfam" id="PF06629">
    <property type="entry name" value="MipA"/>
    <property type="match status" value="1"/>
</dbReference>
<reference evidence="7 8" key="1">
    <citation type="submission" date="2021-04" db="EMBL/GenBank/DDBJ databases">
        <title>novel species isolated from subtropical streams in China.</title>
        <authorList>
            <person name="Lu H."/>
        </authorList>
    </citation>
    <scope>NUCLEOTIDE SEQUENCE [LARGE SCALE GENOMIC DNA]</scope>
    <source>
        <strain evidence="7 8">BYS107W</strain>
    </source>
</reference>
<proteinExistence type="inferred from homology"/>
<comment type="caution">
    <text evidence="7">The sequence shown here is derived from an EMBL/GenBank/DDBJ whole genome shotgun (WGS) entry which is preliminary data.</text>
</comment>
<dbReference type="AlphaFoldDB" id="A0A941DCH7"/>
<dbReference type="PANTHER" id="PTHR38776:SF1">
    <property type="entry name" value="MLTA-INTERACTING PROTEIN-RELATED"/>
    <property type="match status" value="1"/>
</dbReference>
<evidence type="ECO:0000313" key="7">
    <source>
        <dbReference type="EMBL" id="MBR7746169.1"/>
    </source>
</evidence>
<dbReference type="RefSeq" id="WP_212683539.1">
    <property type="nucleotide sequence ID" value="NZ_JAGSPM010000003.1"/>
</dbReference>
<evidence type="ECO:0000256" key="3">
    <source>
        <dbReference type="ARBA" id="ARBA00022729"/>
    </source>
</evidence>
<gene>
    <name evidence="7" type="ORF">KDM92_06210</name>
</gene>
<comment type="subcellular location">
    <subcellularLocation>
        <location evidence="1">Cell outer membrane</location>
    </subcellularLocation>
</comment>
<evidence type="ECO:0000256" key="4">
    <source>
        <dbReference type="ARBA" id="ARBA00023136"/>
    </source>
</evidence>
<dbReference type="GO" id="GO:0009279">
    <property type="term" value="C:cell outer membrane"/>
    <property type="evidence" value="ECO:0007669"/>
    <property type="project" value="UniProtKB-SubCell"/>
</dbReference>
<evidence type="ECO:0000256" key="6">
    <source>
        <dbReference type="SAM" id="SignalP"/>
    </source>
</evidence>